<keyword evidence="2" id="KW-1185">Reference proteome</keyword>
<dbReference type="AlphaFoldDB" id="A0AAV4TRZ5"/>
<comment type="caution">
    <text evidence="1">The sequence shown here is derived from an EMBL/GenBank/DDBJ whole genome shotgun (WGS) entry which is preliminary data.</text>
</comment>
<proteinExistence type="predicted"/>
<reference evidence="1 2" key="1">
    <citation type="submission" date="2021-06" db="EMBL/GenBank/DDBJ databases">
        <title>Caerostris extrusa draft genome.</title>
        <authorList>
            <person name="Kono N."/>
            <person name="Arakawa K."/>
        </authorList>
    </citation>
    <scope>NUCLEOTIDE SEQUENCE [LARGE SCALE GENOMIC DNA]</scope>
</reference>
<dbReference type="EMBL" id="BPLR01011653">
    <property type="protein sequence ID" value="GIY47964.1"/>
    <property type="molecule type" value="Genomic_DNA"/>
</dbReference>
<protein>
    <submittedName>
        <fullName evidence="1">Uncharacterized protein</fullName>
    </submittedName>
</protein>
<gene>
    <name evidence="1" type="ORF">CEXT_206001</name>
</gene>
<evidence type="ECO:0000313" key="1">
    <source>
        <dbReference type="EMBL" id="GIY47964.1"/>
    </source>
</evidence>
<dbReference type="Proteomes" id="UP001054945">
    <property type="component" value="Unassembled WGS sequence"/>
</dbReference>
<name>A0AAV4TRZ5_CAEEX</name>
<evidence type="ECO:0000313" key="2">
    <source>
        <dbReference type="Proteomes" id="UP001054945"/>
    </source>
</evidence>
<accession>A0AAV4TRZ5</accession>
<organism evidence="1 2">
    <name type="scientific">Caerostris extrusa</name>
    <name type="common">Bark spider</name>
    <name type="synonym">Caerostris bankana</name>
    <dbReference type="NCBI Taxonomy" id="172846"/>
    <lineage>
        <taxon>Eukaryota</taxon>
        <taxon>Metazoa</taxon>
        <taxon>Ecdysozoa</taxon>
        <taxon>Arthropoda</taxon>
        <taxon>Chelicerata</taxon>
        <taxon>Arachnida</taxon>
        <taxon>Araneae</taxon>
        <taxon>Araneomorphae</taxon>
        <taxon>Entelegynae</taxon>
        <taxon>Araneoidea</taxon>
        <taxon>Araneidae</taxon>
        <taxon>Caerostris</taxon>
    </lineage>
</organism>
<sequence length="112" mass="12484">MKLNLRLSSLFYHHHVLHLIVTPDLKKNDDNCSFQCIFVDLCFCYSIRSIPSNIPFSPVSTASFLGVFGTSFFCFSVTSSTVLHCDLCVPSCHQLFTIVIPACLDVMSCSPL</sequence>